<dbReference type="PANTHER" id="PTHR44196:SF1">
    <property type="entry name" value="DEHYDROGENASE_REDUCTASE SDR FAMILY MEMBER 7B"/>
    <property type="match status" value="1"/>
</dbReference>
<evidence type="ECO:0000256" key="3">
    <source>
        <dbReference type="SAM" id="Phobius"/>
    </source>
</evidence>
<dbReference type="SUPFAM" id="SSF51735">
    <property type="entry name" value="NAD(P)-binding Rossmann-fold domains"/>
    <property type="match status" value="1"/>
</dbReference>
<accession>A0A165XEN1</accession>
<keyword evidence="3" id="KW-1133">Transmembrane helix</keyword>
<keyword evidence="3" id="KW-0812">Transmembrane</keyword>
<feature type="transmembrane region" description="Helical" evidence="3">
    <location>
        <begin position="288"/>
        <end position="311"/>
    </location>
</feature>
<dbReference type="InterPro" id="IPR036291">
    <property type="entry name" value="NAD(P)-bd_dom_sf"/>
</dbReference>
<dbReference type="PRINTS" id="PR00081">
    <property type="entry name" value="GDHRDH"/>
</dbReference>
<dbReference type="OrthoDB" id="1122717at2"/>
<dbReference type="Gene3D" id="3.40.50.720">
    <property type="entry name" value="NAD(P)-binding Rossmann-like Domain"/>
    <property type="match status" value="1"/>
</dbReference>
<comment type="similarity">
    <text evidence="1">Belongs to the short-chain dehydrogenases/reductases (SDR) family.</text>
</comment>
<comment type="caution">
    <text evidence="4">The sequence shown here is derived from an EMBL/GenBank/DDBJ whole genome shotgun (WGS) entry which is preliminary data.</text>
</comment>
<evidence type="ECO:0000256" key="1">
    <source>
        <dbReference type="ARBA" id="ARBA00006484"/>
    </source>
</evidence>
<dbReference type="PANTHER" id="PTHR44196">
    <property type="entry name" value="DEHYDROGENASE/REDUCTASE SDR FAMILY MEMBER 7B"/>
    <property type="match status" value="1"/>
</dbReference>
<dbReference type="NCBIfam" id="NF033684">
    <property type="entry name" value="suffix_2_RND"/>
    <property type="match status" value="1"/>
</dbReference>
<keyword evidence="3" id="KW-0472">Membrane</keyword>
<dbReference type="InterPro" id="IPR047961">
    <property type="entry name" value="Transp_suffix-like"/>
</dbReference>
<dbReference type="AlphaFoldDB" id="A0A165XEN1"/>
<evidence type="ECO:0000313" key="4">
    <source>
        <dbReference type="EMBL" id="KZN95941.1"/>
    </source>
</evidence>
<dbReference type="Pfam" id="PF00106">
    <property type="entry name" value="adh_short"/>
    <property type="match status" value="1"/>
</dbReference>
<sequence length="363" mass="40113">MKRSFEGKSVIVIGASGGLGSSFAKAFADKGARLLLVGRNEEKVKKTAEQITGDITTAVFDITDLQSIEELKDIVKRWSAHIDIVVNASGYDVRKSLAEHSYEEAKNTLDINLLGAILITKAFLPHMREQKGSTIVHIGGFADGRLAFPYYSVDAASRAGLFTFIEAVNRELELEGSQARVAYFSPSPADTEAERPFHPLWRKMGVSIMPVEKVAEDLLKTIEKKKTVRIMGGMSTILFAKLNSISPKLADAIMMRKYGKMLQQFFYRTEDGGQQKPSRHKRGYLRKIAVILIIASFILYGLAAVVPLLPLTLTQKAAAVPALIAIGEIVWWAGLAIAGREVAAKYKKYLNPCTWFSCKRKTI</sequence>
<feature type="transmembrane region" description="Helical" evidence="3">
    <location>
        <begin position="317"/>
        <end position="338"/>
    </location>
</feature>
<dbReference type="STRING" id="33936.AZI98_11355"/>
<name>A0A165XEN1_9BACI</name>
<reference evidence="4 5" key="1">
    <citation type="submission" date="2016-04" db="EMBL/GenBank/DDBJ databases">
        <title>Draft genome sequence of Aeribacillus pallidus 8m3 from petroleum reservoir.</title>
        <authorList>
            <person name="Poltaraus A.B."/>
            <person name="Nazina T.N."/>
            <person name="Tourova T.P."/>
            <person name="Malakho S.M."/>
            <person name="Korshunova A.V."/>
            <person name="Sokolova D.S."/>
        </authorList>
    </citation>
    <scope>NUCLEOTIDE SEQUENCE [LARGE SCALE GENOMIC DNA]</scope>
    <source>
        <strain evidence="4 5">8m3</strain>
    </source>
</reference>
<dbReference type="EMBL" id="LWBR01000034">
    <property type="protein sequence ID" value="KZN95941.1"/>
    <property type="molecule type" value="Genomic_DNA"/>
</dbReference>
<keyword evidence="5" id="KW-1185">Reference proteome</keyword>
<evidence type="ECO:0000313" key="5">
    <source>
        <dbReference type="Proteomes" id="UP000076476"/>
    </source>
</evidence>
<dbReference type="GO" id="GO:0016491">
    <property type="term" value="F:oxidoreductase activity"/>
    <property type="evidence" value="ECO:0007669"/>
    <property type="project" value="UniProtKB-KW"/>
</dbReference>
<dbReference type="Proteomes" id="UP000076476">
    <property type="component" value="Unassembled WGS sequence"/>
</dbReference>
<dbReference type="RefSeq" id="WP_063388405.1">
    <property type="nucleotide sequence ID" value="NZ_LWBR01000034.1"/>
</dbReference>
<protein>
    <submittedName>
        <fullName evidence="4">Oxidoreductase</fullName>
    </submittedName>
</protein>
<keyword evidence="2" id="KW-0560">Oxidoreductase</keyword>
<gene>
    <name evidence="4" type="ORF">AZI98_11355</name>
</gene>
<evidence type="ECO:0000256" key="2">
    <source>
        <dbReference type="ARBA" id="ARBA00023002"/>
    </source>
</evidence>
<proteinExistence type="inferred from homology"/>
<dbReference type="GO" id="GO:0016020">
    <property type="term" value="C:membrane"/>
    <property type="evidence" value="ECO:0007669"/>
    <property type="project" value="TreeGrafter"/>
</dbReference>
<dbReference type="CDD" id="cd05233">
    <property type="entry name" value="SDR_c"/>
    <property type="match status" value="1"/>
</dbReference>
<dbReference type="InterPro" id="IPR002347">
    <property type="entry name" value="SDR_fam"/>
</dbReference>
<organism evidence="4 5">
    <name type="scientific">Aeribacillus pallidus</name>
    <dbReference type="NCBI Taxonomy" id="33936"/>
    <lineage>
        <taxon>Bacteria</taxon>
        <taxon>Bacillati</taxon>
        <taxon>Bacillota</taxon>
        <taxon>Bacilli</taxon>
        <taxon>Bacillales</taxon>
        <taxon>Bacillaceae</taxon>
        <taxon>Aeribacillus</taxon>
    </lineage>
</organism>